<dbReference type="PANTHER" id="PTHR34580">
    <property type="match status" value="1"/>
</dbReference>
<dbReference type="PATRIC" id="fig|52689.4.peg.1282"/>
<dbReference type="PANTHER" id="PTHR34580:SF1">
    <property type="entry name" value="PROTEIN PAFC"/>
    <property type="match status" value="1"/>
</dbReference>
<proteinExistence type="predicted"/>
<dbReference type="RefSeq" id="WP_050740321.1">
    <property type="nucleotide sequence ID" value="NZ_LGYO01000024.1"/>
</dbReference>
<dbReference type="InterPro" id="IPR051534">
    <property type="entry name" value="CBASS_pafABC_assoc_protein"/>
</dbReference>
<reference evidence="4" key="1">
    <citation type="submission" date="2015-07" db="EMBL/GenBank/DDBJ databases">
        <title>Draft genome sequence of Acetobacterium bakii DSM 8293, a potential psychrophilic chemical producer through syngas fermentation.</title>
        <authorList>
            <person name="Song Y."/>
            <person name="Hwang S."/>
            <person name="Cho B.-K."/>
        </authorList>
    </citation>
    <scope>NUCLEOTIDE SEQUENCE [LARGE SCALE GENOMIC DNA]</scope>
    <source>
        <strain evidence="4">DSM 8239</strain>
    </source>
</reference>
<protein>
    <submittedName>
        <fullName evidence="3">Uncharacterized protein</fullName>
    </submittedName>
</protein>
<comment type="caution">
    <text evidence="3">The sequence shown here is derived from an EMBL/GenBank/DDBJ whole genome shotgun (WGS) entry which is preliminary data.</text>
</comment>
<dbReference type="Pfam" id="PF25583">
    <property type="entry name" value="WCX"/>
    <property type="match status" value="1"/>
</dbReference>
<sequence length="331" mass="38420">MADIKLKLLRVLEIIKITDKNNPLTTLMISEKLRLFGLEAERKAINRDINILIEAGYDIRLCTDNKRGYYLASREFENWELKVLMDAIVSAKFLTTEDTSQLKDKLIAQSSTEGGQLLSQVTPVNSHIKSANPLIKAMIGQLLEGIRRRKKVRFQYQFTNRNMEKELRKDGYYYVVNPYALTWKDEHYYLICNLDKYDNLAYYRLDRMTNMDITGDPIKEAKTILGDNPGHRIDEYVSTAIYCHTGDKINLRLLCRYGLEDEIIDYFGTGIYHQTLPEGFECHVRVMHSKGLIYWLMQHGKQVKVLSPDAVKHELVDSLKATLTQYEDCNS</sequence>
<dbReference type="Pfam" id="PF13280">
    <property type="entry name" value="WYL"/>
    <property type="match status" value="1"/>
</dbReference>
<dbReference type="STRING" id="52689.AKG39_10335"/>
<dbReference type="PROSITE" id="PS52050">
    <property type="entry name" value="WYL"/>
    <property type="match status" value="1"/>
</dbReference>
<accession>A0A0L6TZM6</accession>
<evidence type="ECO:0000313" key="4">
    <source>
        <dbReference type="Proteomes" id="UP000036873"/>
    </source>
</evidence>
<dbReference type="InterPro" id="IPR057727">
    <property type="entry name" value="WCX_dom"/>
</dbReference>
<feature type="domain" description="WCX" evidence="2">
    <location>
        <begin position="275"/>
        <end position="322"/>
    </location>
</feature>
<evidence type="ECO:0000259" key="2">
    <source>
        <dbReference type="Pfam" id="PF25583"/>
    </source>
</evidence>
<dbReference type="InterPro" id="IPR026881">
    <property type="entry name" value="WYL_dom"/>
</dbReference>
<dbReference type="EMBL" id="LGYO01000024">
    <property type="protein sequence ID" value="KNZ41719.1"/>
    <property type="molecule type" value="Genomic_DNA"/>
</dbReference>
<name>A0A0L6TZM6_9FIRM</name>
<dbReference type="OrthoDB" id="9772503at2"/>
<gene>
    <name evidence="3" type="ORF">AKG39_10335</name>
</gene>
<organism evidence="3 4">
    <name type="scientific">Acetobacterium bakii</name>
    <dbReference type="NCBI Taxonomy" id="52689"/>
    <lineage>
        <taxon>Bacteria</taxon>
        <taxon>Bacillati</taxon>
        <taxon>Bacillota</taxon>
        <taxon>Clostridia</taxon>
        <taxon>Eubacteriales</taxon>
        <taxon>Eubacteriaceae</taxon>
        <taxon>Acetobacterium</taxon>
    </lineage>
</organism>
<keyword evidence="4" id="KW-1185">Reference proteome</keyword>
<evidence type="ECO:0000313" key="3">
    <source>
        <dbReference type="EMBL" id="KNZ41719.1"/>
    </source>
</evidence>
<dbReference type="AlphaFoldDB" id="A0A0L6TZM6"/>
<dbReference type="Proteomes" id="UP000036873">
    <property type="component" value="Unassembled WGS sequence"/>
</dbReference>
<feature type="domain" description="WYL" evidence="1">
    <location>
        <begin position="139"/>
        <end position="211"/>
    </location>
</feature>
<evidence type="ECO:0000259" key="1">
    <source>
        <dbReference type="Pfam" id="PF13280"/>
    </source>
</evidence>